<evidence type="ECO:0000256" key="7">
    <source>
        <dbReference type="SAM" id="MobiDB-lite"/>
    </source>
</evidence>
<feature type="compositionally biased region" description="Basic and acidic residues" evidence="7">
    <location>
        <begin position="1"/>
        <end position="16"/>
    </location>
</feature>
<feature type="compositionally biased region" description="Polar residues" evidence="7">
    <location>
        <begin position="253"/>
        <end position="272"/>
    </location>
</feature>
<sequence>MGRYERRPDNPREKGDPYGTAETALRAVTEELQILQRNLLRSLQEDTKRLQAEKDRLTQDIRRLEEEKEHLQQAYQINEQQTLIRQLSQVLANHISTQLQSSLETLATQAMERVSQPVGSSEFTQTTSRSTSEANEYAQKLLGSLDDTLTITFNSLQQELKNYQGGLSQQLSRMIVQQREGEAILIELVNSLRRELEQTPQNSTIAAVPPPEIEQILQQQQLTSEEVPTKLQREIPPETTVLPRSLPQEETPAWNSLSQSIVSPSETTQSPPVSEEPTPVASPRRSETTQSRQVLEEPTPVASPRRAVLEPETSPPPEPQLTPRQRGISSLQITGIMLLALSTVATALYNVAIKVIFLPGSQILGVFDAQRLISPNLGNSLFILMLRMLVVLPLMLLLAPMLHSRVWQDLQYLGDSVRGNSSNPSTKRVLILSIVSGCFLFLSQVLIYLAIGQIPTGMAIALFFVYPIINGLVSWFLFRDRLTLFSSGAIAVIGMGELFVLGSSNSSVIGNTRIGSIAAIAAGGAFAVYLLVSRMCAAKVHPVSLTLINFATMLLLSVFGLILPLPTSWNLQLNRGYLLELVLCAFLLGVLTLFSYLFNNFGIRKIGASRSAIIGASIPALTVIFAGLILQETLQLEQVLGVLLVSFGAGALCFEKIRRTKPFHQSS</sequence>
<feature type="compositionally biased region" description="Basic and acidic residues" evidence="7">
    <location>
        <begin position="227"/>
        <end position="236"/>
    </location>
</feature>
<evidence type="ECO:0000313" key="11">
    <source>
        <dbReference type="Proteomes" id="UP000503129"/>
    </source>
</evidence>
<feature type="transmembrane region" description="Helical" evidence="8">
    <location>
        <begin position="429"/>
        <end position="451"/>
    </location>
</feature>
<evidence type="ECO:0000256" key="6">
    <source>
        <dbReference type="ARBA" id="ARBA00023136"/>
    </source>
</evidence>
<dbReference type="PANTHER" id="PTHR42920">
    <property type="entry name" value="OS03G0707200 PROTEIN-RELATED"/>
    <property type="match status" value="1"/>
</dbReference>
<evidence type="ECO:0000256" key="5">
    <source>
        <dbReference type="ARBA" id="ARBA00022989"/>
    </source>
</evidence>
<keyword evidence="11" id="KW-1185">Reference proteome</keyword>
<dbReference type="Proteomes" id="UP000503129">
    <property type="component" value="Chromosome"/>
</dbReference>
<feature type="transmembrane region" description="Helical" evidence="8">
    <location>
        <begin position="457"/>
        <end position="477"/>
    </location>
</feature>
<evidence type="ECO:0000256" key="3">
    <source>
        <dbReference type="ARBA" id="ARBA00022475"/>
    </source>
</evidence>
<gene>
    <name evidence="10" type="ORF">DP114_04620</name>
</gene>
<feature type="transmembrane region" description="Helical" evidence="8">
    <location>
        <begin position="484"/>
        <end position="502"/>
    </location>
</feature>
<dbReference type="InterPro" id="IPR051258">
    <property type="entry name" value="Diverse_Substrate_Transporter"/>
</dbReference>
<evidence type="ECO:0000259" key="9">
    <source>
        <dbReference type="Pfam" id="PF00892"/>
    </source>
</evidence>
<comment type="subcellular location">
    <subcellularLocation>
        <location evidence="1">Cell membrane</location>
        <topology evidence="1">Multi-pass membrane protein</topology>
    </subcellularLocation>
</comment>
<feature type="transmembrane region" description="Helical" evidence="8">
    <location>
        <begin position="377"/>
        <end position="399"/>
    </location>
</feature>
<keyword evidence="4 8" id="KW-0812">Transmembrane</keyword>
<dbReference type="InterPro" id="IPR037185">
    <property type="entry name" value="EmrE-like"/>
</dbReference>
<evidence type="ECO:0000256" key="1">
    <source>
        <dbReference type="ARBA" id="ARBA00004651"/>
    </source>
</evidence>
<keyword evidence="3" id="KW-1003">Cell membrane</keyword>
<feature type="transmembrane region" description="Helical" evidence="8">
    <location>
        <begin position="333"/>
        <end position="357"/>
    </location>
</feature>
<organism evidence="10 11">
    <name type="scientific">Brasilonema sennae CENA114</name>
    <dbReference type="NCBI Taxonomy" id="415709"/>
    <lineage>
        <taxon>Bacteria</taxon>
        <taxon>Bacillati</taxon>
        <taxon>Cyanobacteriota</taxon>
        <taxon>Cyanophyceae</taxon>
        <taxon>Nostocales</taxon>
        <taxon>Scytonemataceae</taxon>
        <taxon>Brasilonema</taxon>
        <taxon>Bromeliae group (in: Brasilonema)</taxon>
    </lineage>
</organism>
<comment type="similarity">
    <text evidence="2">Belongs to the EamA transporter family.</text>
</comment>
<name>A0A856MA98_9CYAN</name>
<feature type="transmembrane region" description="Helical" evidence="8">
    <location>
        <begin position="577"/>
        <end position="599"/>
    </location>
</feature>
<dbReference type="EMBL" id="CP030118">
    <property type="protein sequence ID" value="QDL07284.1"/>
    <property type="molecule type" value="Genomic_DNA"/>
</dbReference>
<dbReference type="InterPro" id="IPR000620">
    <property type="entry name" value="EamA_dom"/>
</dbReference>
<feature type="region of interest" description="Disordered" evidence="7">
    <location>
        <begin position="1"/>
        <end position="20"/>
    </location>
</feature>
<dbReference type="RefSeq" id="WP_172195161.1">
    <property type="nucleotide sequence ID" value="NZ_CAWOXK010000001.1"/>
</dbReference>
<feature type="region of interest" description="Disordered" evidence="7">
    <location>
        <begin position="220"/>
        <end position="325"/>
    </location>
</feature>
<protein>
    <recommendedName>
        <fullName evidence="9">EamA domain-containing protein</fullName>
    </recommendedName>
</protein>
<keyword evidence="5 8" id="KW-1133">Transmembrane helix</keyword>
<dbReference type="SUPFAM" id="SSF103481">
    <property type="entry name" value="Multidrug resistance efflux transporter EmrE"/>
    <property type="match status" value="2"/>
</dbReference>
<proteinExistence type="inferred from homology"/>
<reference evidence="10 11" key="1">
    <citation type="submission" date="2018-06" db="EMBL/GenBank/DDBJ databases">
        <title>Comparative genomics of Brasilonema spp. strains.</title>
        <authorList>
            <person name="Alvarenga D.O."/>
            <person name="Fiore M.F."/>
            <person name="Varani A.M."/>
        </authorList>
    </citation>
    <scope>NUCLEOTIDE SEQUENCE [LARGE SCALE GENOMIC DNA]</scope>
    <source>
        <strain evidence="10 11">CENA114</strain>
    </source>
</reference>
<dbReference type="PANTHER" id="PTHR42920:SF5">
    <property type="entry name" value="EAMA DOMAIN-CONTAINING PROTEIN"/>
    <property type="match status" value="1"/>
</dbReference>
<feature type="transmembrane region" description="Helical" evidence="8">
    <location>
        <begin position="514"/>
        <end position="532"/>
    </location>
</feature>
<evidence type="ECO:0000313" key="10">
    <source>
        <dbReference type="EMBL" id="QDL07284.1"/>
    </source>
</evidence>
<evidence type="ECO:0000256" key="4">
    <source>
        <dbReference type="ARBA" id="ARBA00022692"/>
    </source>
</evidence>
<dbReference type="KEGG" id="bsen:DP114_04620"/>
<evidence type="ECO:0000256" key="8">
    <source>
        <dbReference type="SAM" id="Phobius"/>
    </source>
</evidence>
<accession>A0A856MA98</accession>
<feature type="domain" description="EamA" evidence="9">
    <location>
        <begin position="514"/>
        <end position="649"/>
    </location>
</feature>
<feature type="transmembrane region" description="Helical" evidence="8">
    <location>
        <begin position="611"/>
        <end position="630"/>
    </location>
</feature>
<feature type="transmembrane region" description="Helical" evidence="8">
    <location>
        <begin position="544"/>
        <end position="565"/>
    </location>
</feature>
<dbReference type="Pfam" id="PF00892">
    <property type="entry name" value="EamA"/>
    <property type="match status" value="1"/>
</dbReference>
<keyword evidence="6 8" id="KW-0472">Membrane</keyword>
<dbReference type="GO" id="GO:0005886">
    <property type="term" value="C:plasma membrane"/>
    <property type="evidence" value="ECO:0007669"/>
    <property type="project" value="UniProtKB-SubCell"/>
</dbReference>
<feature type="transmembrane region" description="Helical" evidence="8">
    <location>
        <begin position="636"/>
        <end position="654"/>
    </location>
</feature>
<evidence type="ECO:0000256" key="2">
    <source>
        <dbReference type="ARBA" id="ARBA00007362"/>
    </source>
</evidence>
<dbReference type="AlphaFoldDB" id="A0A856MA98"/>